<dbReference type="Gene3D" id="3.10.450.50">
    <property type="match status" value="1"/>
</dbReference>
<keyword evidence="4 7" id="KW-0472">Membrane</keyword>
<feature type="transmembrane region" description="Helical" evidence="7">
    <location>
        <begin position="143"/>
        <end position="161"/>
    </location>
</feature>
<dbReference type="GO" id="GO:0016020">
    <property type="term" value="C:membrane"/>
    <property type="evidence" value="ECO:0007669"/>
    <property type="project" value="UniProtKB-SubCell"/>
</dbReference>
<feature type="compositionally biased region" description="Polar residues" evidence="6">
    <location>
        <begin position="262"/>
        <end position="288"/>
    </location>
</feature>
<evidence type="ECO:0000256" key="2">
    <source>
        <dbReference type="ARBA" id="ARBA00022692"/>
    </source>
</evidence>
<reference evidence="9" key="2">
    <citation type="submission" date="2023-05" db="EMBL/GenBank/DDBJ databases">
        <authorList>
            <consortium name="Lawrence Berkeley National Laboratory"/>
            <person name="Steindorff A."/>
            <person name="Hensen N."/>
            <person name="Bonometti L."/>
            <person name="Westerberg I."/>
            <person name="Brannstrom I.O."/>
            <person name="Guillou S."/>
            <person name="Cros-Aarteil S."/>
            <person name="Calhoun S."/>
            <person name="Haridas S."/>
            <person name="Kuo A."/>
            <person name="Mondo S."/>
            <person name="Pangilinan J."/>
            <person name="Riley R."/>
            <person name="Labutti K."/>
            <person name="Andreopoulos B."/>
            <person name="Lipzen A."/>
            <person name="Chen C."/>
            <person name="Yanf M."/>
            <person name="Daum C."/>
            <person name="Ng V."/>
            <person name="Clum A."/>
            <person name="Ohm R."/>
            <person name="Martin F."/>
            <person name="Silar P."/>
            <person name="Natvig D."/>
            <person name="Lalanne C."/>
            <person name="Gautier V."/>
            <person name="Ament-Velasquez S.L."/>
            <person name="Kruys A."/>
            <person name="Hutchinson M.I."/>
            <person name="Powell A.J."/>
            <person name="Barry K."/>
            <person name="Miller A.N."/>
            <person name="Grigoriev I.V."/>
            <person name="Debuchy R."/>
            <person name="Gladieux P."/>
            <person name="Thoren M.H."/>
            <person name="Johannesson H."/>
        </authorList>
    </citation>
    <scope>NUCLEOTIDE SEQUENCE</scope>
    <source>
        <strain evidence="9">CBS 508.74</strain>
    </source>
</reference>
<feature type="transmembrane region" description="Helical" evidence="7">
    <location>
        <begin position="35"/>
        <end position="54"/>
    </location>
</feature>
<dbReference type="InterPro" id="IPR032710">
    <property type="entry name" value="NTF2-like_dom_sf"/>
</dbReference>
<dbReference type="SUPFAM" id="SSF54427">
    <property type="entry name" value="NTF2-like"/>
    <property type="match status" value="1"/>
</dbReference>
<evidence type="ECO:0000256" key="7">
    <source>
        <dbReference type="SAM" id="Phobius"/>
    </source>
</evidence>
<reference evidence="9" key="1">
    <citation type="journal article" date="2023" name="Mol. Phylogenet. Evol.">
        <title>Genome-scale phylogeny and comparative genomics of the fungal order Sordariales.</title>
        <authorList>
            <person name="Hensen N."/>
            <person name="Bonometti L."/>
            <person name="Westerberg I."/>
            <person name="Brannstrom I.O."/>
            <person name="Guillou S."/>
            <person name="Cros-Aarteil S."/>
            <person name="Calhoun S."/>
            <person name="Haridas S."/>
            <person name="Kuo A."/>
            <person name="Mondo S."/>
            <person name="Pangilinan J."/>
            <person name="Riley R."/>
            <person name="LaButti K."/>
            <person name="Andreopoulos B."/>
            <person name="Lipzen A."/>
            <person name="Chen C."/>
            <person name="Yan M."/>
            <person name="Daum C."/>
            <person name="Ng V."/>
            <person name="Clum A."/>
            <person name="Steindorff A."/>
            <person name="Ohm R.A."/>
            <person name="Martin F."/>
            <person name="Silar P."/>
            <person name="Natvig D.O."/>
            <person name="Lalanne C."/>
            <person name="Gautier V."/>
            <person name="Ament-Velasquez S.L."/>
            <person name="Kruys A."/>
            <person name="Hutchinson M.I."/>
            <person name="Powell A.J."/>
            <person name="Barry K."/>
            <person name="Miller A.N."/>
            <person name="Grigoriev I.V."/>
            <person name="Debuchy R."/>
            <person name="Gladieux P."/>
            <person name="Hiltunen Thoren M."/>
            <person name="Johannesson H."/>
        </authorList>
    </citation>
    <scope>NUCLEOTIDE SEQUENCE</scope>
    <source>
        <strain evidence="9">CBS 508.74</strain>
    </source>
</reference>
<dbReference type="AlphaFoldDB" id="A0AAN6TKG1"/>
<dbReference type="RefSeq" id="XP_064673703.1">
    <property type="nucleotide sequence ID" value="XM_064816542.1"/>
</dbReference>
<comment type="caution">
    <text evidence="9">The sequence shown here is derived from an EMBL/GenBank/DDBJ whole genome shotgun (WGS) entry which is preliminary data.</text>
</comment>
<evidence type="ECO:0000259" key="8">
    <source>
        <dbReference type="Pfam" id="PF20684"/>
    </source>
</evidence>
<keyword evidence="3 7" id="KW-1133">Transmembrane helix</keyword>
<feature type="transmembrane region" description="Helical" evidence="7">
    <location>
        <begin position="66"/>
        <end position="91"/>
    </location>
</feature>
<evidence type="ECO:0000256" key="3">
    <source>
        <dbReference type="ARBA" id="ARBA00022989"/>
    </source>
</evidence>
<feature type="region of interest" description="Disordered" evidence="6">
    <location>
        <begin position="449"/>
        <end position="476"/>
    </location>
</feature>
<dbReference type="InterPro" id="IPR052337">
    <property type="entry name" value="SAT4-like"/>
</dbReference>
<evidence type="ECO:0000256" key="1">
    <source>
        <dbReference type="ARBA" id="ARBA00004141"/>
    </source>
</evidence>
<keyword evidence="10" id="KW-1185">Reference proteome</keyword>
<evidence type="ECO:0000313" key="10">
    <source>
        <dbReference type="Proteomes" id="UP001302812"/>
    </source>
</evidence>
<evidence type="ECO:0000256" key="6">
    <source>
        <dbReference type="SAM" id="MobiDB-lite"/>
    </source>
</evidence>
<feature type="compositionally biased region" description="Pro residues" evidence="6">
    <location>
        <begin position="464"/>
        <end position="475"/>
    </location>
</feature>
<organism evidence="9 10">
    <name type="scientific">Canariomyces notabilis</name>
    <dbReference type="NCBI Taxonomy" id="2074819"/>
    <lineage>
        <taxon>Eukaryota</taxon>
        <taxon>Fungi</taxon>
        <taxon>Dikarya</taxon>
        <taxon>Ascomycota</taxon>
        <taxon>Pezizomycotina</taxon>
        <taxon>Sordariomycetes</taxon>
        <taxon>Sordariomycetidae</taxon>
        <taxon>Sordariales</taxon>
        <taxon>Chaetomiaceae</taxon>
        <taxon>Canariomyces</taxon>
    </lineage>
</organism>
<gene>
    <name evidence="9" type="ORF">N656DRAFT_786596</name>
</gene>
<evidence type="ECO:0000256" key="4">
    <source>
        <dbReference type="ARBA" id="ARBA00023136"/>
    </source>
</evidence>
<sequence length="609" mass="66996">MASDTKPDQYAAPVAPTPEELAALPHDNAGPKLNAIVWALTGVSGLVLGLRIYCRLLRRKGLWWDDAFLIAAWLCITVESAMLTACTNLGYGLHIWDFDLTNMAPLLVLINVAGTFSVTAAIWSKTSFGITLLKLSDGWAKKAVWFILVSMNIAMGLSALFPWVNCTPFIWGLQMKKKERIGVGIAMSMGVFAGITGLVKVSKIPRMLSGDFADGVDLWLWGNAETTVTIIAASIPMLRVMIRDATGSQQAYGSSGYHKDQASSSNKHNSRVVTISSGPMSSDTNMVKASNDDDSDSGILGEMNQESLKMGRILRTRDFSLNRFRTFVNLINLQRWESLGDVVRTSLSYNKRDMPLDEFATVLKHEFGPTPTSTIEIVTLVGGGESGDNADSPLVGARLRVRTETLATDPEAPEVLSESAARPAQSEYFRHMFVHFHDDKIGAVYDMSERGQNQGAGPQTKTVLPPPSPSRPPPALSSIDMRQFYADYIACINSGNMARELHRFCSPSGVVWNGTGFTVQQYGDMMQESMDAISGLRFDIHTLLVDENRQQLAARLEFTGTPVRPYQGGIPNGRPVFFAEHVFYWLEQGRISDVLSIVDWEDYRSQLAG</sequence>
<evidence type="ECO:0000313" key="9">
    <source>
        <dbReference type="EMBL" id="KAK4116133.1"/>
    </source>
</evidence>
<dbReference type="Pfam" id="PF20684">
    <property type="entry name" value="Fung_rhodopsin"/>
    <property type="match status" value="1"/>
</dbReference>
<dbReference type="PANTHER" id="PTHR33048">
    <property type="entry name" value="PTH11-LIKE INTEGRAL MEMBRANE PROTEIN (AFU_ORTHOLOGUE AFUA_5G11245)"/>
    <property type="match status" value="1"/>
</dbReference>
<dbReference type="Proteomes" id="UP001302812">
    <property type="component" value="Unassembled WGS sequence"/>
</dbReference>
<proteinExistence type="inferred from homology"/>
<dbReference type="Pfam" id="PF07366">
    <property type="entry name" value="SnoaL"/>
    <property type="match status" value="1"/>
</dbReference>
<feature type="domain" description="Rhodopsin" evidence="8">
    <location>
        <begin position="50"/>
        <end position="168"/>
    </location>
</feature>
<accession>A0AAN6TKG1</accession>
<feature type="compositionally biased region" description="Polar residues" evidence="6">
    <location>
        <begin position="450"/>
        <end position="462"/>
    </location>
</feature>
<feature type="region of interest" description="Disordered" evidence="6">
    <location>
        <begin position="253"/>
        <end position="300"/>
    </location>
</feature>
<dbReference type="GeneID" id="89940667"/>
<dbReference type="InterPro" id="IPR049326">
    <property type="entry name" value="Rhodopsin_dom_fungi"/>
</dbReference>
<dbReference type="GO" id="GO:0030638">
    <property type="term" value="P:polyketide metabolic process"/>
    <property type="evidence" value="ECO:0007669"/>
    <property type="project" value="InterPro"/>
</dbReference>
<name>A0AAN6TKG1_9PEZI</name>
<dbReference type="PANTHER" id="PTHR33048:SF42">
    <property type="entry name" value="INTEGRAL MEMBRANE PROTEIN"/>
    <property type="match status" value="1"/>
</dbReference>
<evidence type="ECO:0000256" key="5">
    <source>
        <dbReference type="ARBA" id="ARBA00038359"/>
    </source>
</evidence>
<comment type="subcellular location">
    <subcellularLocation>
        <location evidence="1">Membrane</location>
        <topology evidence="1">Multi-pass membrane protein</topology>
    </subcellularLocation>
</comment>
<comment type="similarity">
    <text evidence="5">Belongs to the SAT4 family.</text>
</comment>
<dbReference type="EMBL" id="MU853333">
    <property type="protein sequence ID" value="KAK4116133.1"/>
    <property type="molecule type" value="Genomic_DNA"/>
</dbReference>
<feature type="transmembrane region" description="Helical" evidence="7">
    <location>
        <begin position="181"/>
        <end position="199"/>
    </location>
</feature>
<dbReference type="InterPro" id="IPR009959">
    <property type="entry name" value="Cyclase_SnoaL-like"/>
</dbReference>
<feature type="transmembrane region" description="Helical" evidence="7">
    <location>
        <begin position="103"/>
        <end position="123"/>
    </location>
</feature>
<keyword evidence="2 7" id="KW-0812">Transmembrane</keyword>
<protein>
    <recommendedName>
        <fullName evidence="8">Rhodopsin domain-containing protein</fullName>
    </recommendedName>
</protein>